<keyword evidence="1" id="KW-0812">Transmembrane</keyword>
<evidence type="ECO:0000313" key="3">
    <source>
        <dbReference type="Proteomes" id="UP000030699"/>
    </source>
</evidence>
<gene>
    <name evidence="2" type="ORF">PFMALIP_01243</name>
</gene>
<feature type="transmembrane region" description="Helical" evidence="1">
    <location>
        <begin position="132"/>
        <end position="156"/>
    </location>
</feature>
<dbReference type="AlphaFoldDB" id="A0A024WUR3"/>
<dbReference type="OrthoDB" id="385233at2759"/>
<organism evidence="2 3">
    <name type="scientific">Plasmodium falciparum MaliPS096_E11</name>
    <dbReference type="NCBI Taxonomy" id="1036727"/>
    <lineage>
        <taxon>Eukaryota</taxon>
        <taxon>Sar</taxon>
        <taxon>Alveolata</taxon>
        <taxon>Apicomplexa</taxon>
        <taxon>Aconoidasida</taxon>
        <taxon>Haemosporida</taxon>
        <taxon>Plasmodiidae</taxon>
        <taxon>Plasmodium</taxon>
        <taxon>Plasmodium (Laverania)</taxon>
    </lineage>
</organism>
<feature type="transmembrane region" description="Helical" evidence="1">
    <location>
        <begin position="99"/>
        <end position="120"/>
    </location>
</feature>
<name>A0A024WUR3_PLAFA</name>
<evidence type="ECO:0000256" key="1">
    <source>
        <dbReference type="SAM" id="Phobius"/>
    </source>
</evidence>
<proteinExistence type="predicted"/>
<reference evidence="2 3" key="1">
    <citation type="submission" date="2013-02" db="EMBL/GenBank/DDBJ databases">
        <title>The Genome Annotation of Plasmodium falciparum MaliPS096_E11.</title>
        <authorList>
            <consortium name="The Broad Institute Genome Sequencing Platform"/>
            <consortium name="The Broad Institute Genome Sequencing Center for Infectious Disease"/>
            <person name="Neafsey D."/>
            <person name="Hoffman S."/>
            <person name="Volkman S."/>
            <person name="Rosenthal P."/>
            <person name="Walker B."/>
            <person name="Young S.K."/>
            <person name="Zeng Q."/>
            <person name="Gargeya S."/>
            <person name="Fitzgerald M."/>
            <person name="Haas B."/>
            <person name="Abouelleil A."/>
            <person name="Allen A.W."/>
            <person name="Alvarado L."/>
            <person name="Arachchi H.M."/>
            <person name="Berlin A.M."/>
            <person name="Chapman S.B."/>
            <person name="Gainer-Dewar J."/>
            <person name="Goldberg J."/>
            <person name="Griggs A."/>
            <person name="Gujja S."/>
            <person name="Hansen M."/>
            <person name="Howarth C."/>
            <person name="Imamovic A."/>
            <person name="Ireland A."/>
            <person name="Larimer J."/>
            <person name="McCowan C."/>
            <person name="Murphy C."/>
            <person name="Pearson M."/>
            <person name="Poon T.W."/>
            <person name="Priest M."/>
            <person name="Roberts A."/>
            <person name="Saif S."/>
            <person name="Shea T."/>
            <person name="Sisk P."/>
            <person name="Sykes S."/>
            <person name="Wortman J."/>
            <person name="Nusbaum C."/>
            <person name="Birren B."/>
        </authorList>
    </citation>
    <scope>NUCLEOTIDE SEQUENCE [LARGE SCALE GENOMIC DNA]</scope>
    <source>
        <strain evidence="2 3">MaliPS096_E11</strain>
    </source>
</reference>
<keyword evidence="1" id="KW-1133">Transmembrane helix</keyword>
<sequence length="175" mass="20808">MNDYCEFNKNNKKKKFRRTSENFNETNGTSDTYTAEELCYDEDTIVINFNEIKENGEDIRYSKEHENVIDKDLQDNLYDRVNIFSNIFLCNFENMNSKVVLRLFADCSSLICAVCLWGILDDIFLIISNNSFYIKLFYYFLFSIIFTILMCAVNIYTSKYTHRNNCIYNENESQI</sequence>
<accession>A0A024WUR3</accession>
<keyword evidence="1" id="KW-0472">Membrane</keyword>
<reference evidence="2 3" key="2">
    <citation type="submission" date="2013-02" db="EMBL/GenBank/DDBJ databases">
        <title>The Genome Sequence of Plasmodium falciparum MaliPS096_E11.</title>
        <authorList>
            <consortium name="The Broad Institute Genome Sequencing Platform"/>
            <consortium name="The Broad Institute Genome Sequencing Center for Infectious Disease"/>
            <person name="Neafsey D."/>
            <person name="Cheeseman I."/>
            <person name="Volkman S."/>
            <person name="Adams J."/>
            <person name="Walker B."/>
            <person name="Young S.K."/>
            <person name="Zeng Q."/>
            <person name="Gargeya S."/>
            <person name="Fitzgerald M."/>
            <person name="Haas B."/>
            <person name="Abouelleil A."/>
            <person name="Alvarado L."/>
            <person name="Arachchi H.M."/>
            <person name="Berlin A.M."/>
            <person name="Chapman S.B."/>
            <person name="Dewar J."/>
            <person name="Goldberg J."/>
            <person name="Griggs A."/>
            <person name="Gujja S."/>
            <person name="Hansen M."/>
            <person name="Howarth C."/>
            <person name="Imamovic A."/>
            <person name="Larimer J."/>
            <person name="McCowan C."/>
            <person name="Murphy C."/>
            <person name="Neiman D."/>
            <person name="Pearson M."/>
            <person name="Priest M."/>
            <person name="Roberts A."/>
            <person name="Saif S."/>
            <person name="Shea T."/>
            <person name="Sisk P."/>
            <person name="Sykes S."/>
            <person name="Wortman J."/>
            <person name="Nusbaum C."/>
            <person name="Birren B."/>
        </authorList>
    </citation>
    <scope>NUCLEOTIDE SEQUENCE [LARGE SCALE GENOMIC DNA]</scope>
    <source>
        <strain evidence="2 3">MaliPS096_E11</strain>
    </source>
</reference>
<evidence type="ECO:0000313" key="2">
    <source>
        <dbReference type="EMBL" id="ETW50718.1"/>
    </source>
</evidence>
<dbReference type="EMBL" id="KI925511">
    <property type="protein sequence ID" value="ETW50718.1"/>
    <property type="molecule type" value="Genomic_DNA"/>
</dbReference>
<protein>
    <submittedName>
        <fullName evidence="2">Uncharacterized protein</fullName>
    </submittedName>
</protein>
<dbReference type="Proteomes" id="UP000030699">
    <property type="component" value="Unassembled WGS sequence"/>
</dbReference>